<accession>K3ZZM8</accession>
<dbReference type="EnsemblPlants" id="KQL22808">
    <property type="protein sequence ID" value="KQL22808"/>
    <property type="gene ID" value="SETIT_032062mg"/>
</dbReference>
<feature type="domain" description="F-box" evidence="1">
    <location>
        <begin position="10"/>
        <end position="56"/>
    </location>
</feature>
<dbReference type="HOGENOM" id="CLU_022847_1_0_1"/>
<dbReference type="Proteomes" id="UP000004995">
    <property type="component" value="Unassembled WGS sequence"/>
</dbReference>
<keyword evidence="4" id="KW-1185">Reference proteome</keyword>
<dbReference type="Pfam" id="PF00646">
    <property type="entry name" value="F-box"/>
    <property type="match status" value="1"/>
</dbReference>
<dbReference type="Gramene" id="KQL22808">
    <property type="protein sequence ID" value="KQL22808"/>
    <property type="gene ID" value="SETIT_032062mg"/>
</dbReference>
<name>K3ZZM8_SETIT</name>
<dbReference type="OrthoDB" id="672358at2759"/>
<dbReference type="EMBL" id="AGNK02000723">
    <property type="status" value="NOT_ANNOTATED_CDS"/>
    <property type="molecule type" value="Genomic_DNA"/>
</dbReference>
<evidence type="ECO:0000313" key="3">
    <source>
        <dbReference type="EnsemblPlants" id="KQL22808"/>
    </source>
</evidence>
<dbReference type="InterPro" id="IPR001810">
    <property type="entry name" value="F-box_dom"/>
</dbReference>
<evidence type="ECO:0000313" key="4">
    <source>
        <dbReference type="Proteomes" id="UP000004995"/>
    </source>
</evidence>
<dbReference type="PANTHER" id="PTHR35546:SF108">
    <property type="entry name" value="F-BOX DOMAIN-CONTAINING PROTEIN"/>
    <property type="match status" value="1"/>
</dbReference>
<dbReference type="CDD" id="cd22157">
    <property type="entry name" value="F-box_AtFBW1-like"/>
    <property type="match status" value="1"/>
</dbReference>
<sequence length="400" mass="44693">MERPDPKKSAASAAGFPDDVLLEILSRLPVKPLRRSKCVSKGWRDLLADPLHRKKLPQTLECLFYGRGDFYTCGDDFGGLGYGHFINLLGTSATPIVDPSFPLLKDQLPGVISTISLVGSCNGHGLLLFEHEVEPDMMGHIVCNPATGQLVTVPVDSTQAEPYEESSGTYLIFDPAISSHFPLGQVLWEILSRAGLAGAFVNGMPYFISKDAKDLMIVQDVMVAVDVEGNKRKIIPVPLQVGAENYYRVSDYVGQSQGRLHYIYHIEDTYIMLNMHAPSELSSNINTTGVDDKQGVIYGLLLIWVLEDYDTQRWVLKHTISLLKLFGKKVSFQMGSDYSVVTIHPDRNLVFFAQHWNQKLISYDMDSREVCDICTLPHGYESITPYVPYFSELASLENKH</sequence>
<gene>
    <name evidence="2" type="ORF">SETIT_2G066000v2</name>
</gene>
<evidence type="ECO:0000259" key="1">
    <source>
        <dbReference type="PROSITE" id="PS50181"/>
    </source>
</evidence>
<dbReference type="eggNOG" id="ENOG502SUZM">
    <property type="taxonomic scope" value="Eukaryota"/>
</dbReference>
<dbReference type="OMA" id="ENWRFHE"/>
<dbReference type="AlphaFoldDB" id="K3ZZM8"/>
<dbReference type="PROSITE" id="PS50181">
    <property type="entry name" value="FBOX"/>
    <property type="match status" value="1"/>
</dbReference>
<organism evidence="3 4">
    <name type="scientific">Setaria italica</name>
    <name type="common">Foxtail millet</name>
    <name type="synonym">Panicum italicum</name>
    <dbReference type="NCBI Taxonomy" id="4555"/>
    <lineage>
        <taxon>Eukaryota</taxon>
        <taxon>Viridiplantae</taxon>
        <taxon>Streptophyta</taxon>
        <taxon>Embryophyta</taxon>
        <taxon>Tracheophyta</taxon>
        <taxon>Spermatophyta</taxon>
        <taxon>Magnoliopsida</taxon>
        <taxon>Liliopsida</taxon>
        <taxon>Poales</taxon>
        <taxon>Poaceae</taxon>
        <taxon>PACMAD clade</taxon>
        <taxon>Panicoideae</taxon>
        <taxon>Panicodae</taxon>
        <taxon>Paniceae</taxon>
        <taxon>Cenchrinae</taxon>
        <taxon>Setaria</taxon>
    </lineage>
</organism>
<dbReference type="SUPFAM" id="SSF81383">
    <property type="entry name" value="F-box domain"/>
    <property type="match status" value="1"/>
</dbReference>
<dbReference type="InterPro" id="IPR036047">
    <property type="entry name" value="F-box-like_dom_sf"/>
</dbReference>
<reference evidence="2 4" key="1">
    <citation type="journal article" date="2012" name="Nat. Biotechnol.">
        <title>Reference genome sequence of the model plant Setaria.</title>
        <authorList>
            <person name="Bennetzen J.L."/>
            <person name="Schmutz J."/>
            <person name="Wang H."/>
            <person name="Percifield R."/>
            <person name="Hawkins J."/>
            <person name="Pontaroli A.C."/>
            <person name="Estep M."/>
            <person name="Feng L."/>
            <person name="Vaughn J.N."/>
            <person name="Grimwood J."/>
            <person name="Jenkins J."/>
            <person name="Barry K."/>
            <person name="Lindquist E."/>
            <person name="Hellsten U."/>
            <person name="Deshpande S."/>
            <person name="Wang X."/>
            <person name="Wu X."/>
            <person name="Mitros T."/>
            <person name="Triplett J."/>
            <person name="Yang X."/>
            <person name="Ye C.Y."/>
            <person name="Mauro-Herrera M."/>
            <person name="Wang L."/>
            <person name="Li P."/>
            <person name="Sharma M."/>
            <person name="Sharma R."/>
            <person name="Ronald P.C."/>
            <person name="Panaud O."/>
            <person name="Kellogg E.A."/>
            <person name="Brutnell T.P."/>
            <person name="Doust A.N."/>
            <person name="Tuskan G.A."/>
            <person name="Rokhsar D."/>
            <person name="Devos K.M."/>
        </authorList>
    </citation>
    <scope>NUCLEOTIDE SEQUENCE [LARGE SCALE GENOMIC DNA]</scope>
    <source>
        <strain evidence="4">cv. Yugu1</strain>
        <strain evidence="2">Yugu1</strain>
    </source>
</reference>
<evidence type="ECO:0000313" key="2">
    <source>
        <dbReference type="EMBL" id="RCV09890.1"/>
    </source>
</evidence>
<reference evidence="3" key="3">
    <citation type="submission" date="2018-08" db="UniProtKB">
        <authorList>
            <consortium name="EnsemblPlants"/>
        </authorList>
    </citation>
    <scope>IDENTIFICATION</scope>
    <source>
        <strain evidence="3">Yugu1</strain>
    </source>
</reference>
<dbReference type="EMBL" id="CM003529">
    <property type="protein sequence ID" value="RCV09890.1"/>
    <property type="molecule type" value="Genomic_DNA"/>
</dbReference>
<dbReference type="PANTHER" id="PTHR35546">
    <property type="entry name" value="F-BOX PROTEIN INTERACTION DOMAIN PROTEIN-RELATED"/>
    <property type="match status" value="1"/>
</dbReference>
<dbReference type="SMART" id="SM00256">
    <property type="entry name" value="FBOX"/>
    <property type="match status" value="1"/>
</dbReference>
<proteinExistence type="predicted"/>
<dbReference type="Gene3D" id="1.20.1280.50">
    <property type="match status" value="1"/>
</dbReference>
<reference evidence="2" key="2">
    <citation type="submission" date="2015-07" db="EMBL/GenBank/DDBJ databases">
        <authorList>
            <person name="Noorani M."/>
        </authorList>
    </citation>
    <scope>NUCLEOTIDE SEQUENCE</scope>
    <source>
        <strain evidence="2">Yugu1</strain>
    </source>
</reference>
<protein>
    <recommendedName>
        <fullName evidence="1">F-box domain-containing protein</fullName>
    </recommendedName>
</protein>
<dbReference type="InterPro" id="IPR055290">
    <property type="entry name" value="At3g26010-like"/>
</dbReference>